<feature type="non-terminal residue" evidence="4">
    <location>
        <position position="1"/>
    </location>
</feature>
<dbReference type="Proteomes" id="UP000660247">
    <property type="component" value="Unassembled WGS sequence"/>
</dbReference>
<name>A0A851D4B7_TODME</name>
<reference evidence="4" key="1">
    <citation type="submission" date="2019-10" db="EMBL/GenBank/DDBJ databases">
        <title>Bird 10,000 Genomes (B10K) Project - Family phase.</title>
        <authorList>
            <person name="Zhang G."/>
        </authorList>
    </citation>
    <scope>NUCLEOTIDE SEQUENCE</scope>
    <source>
        <strain evidence="4">B10K-DU-002-69</strain>
        <tissue evidence="4">Muscle</tissue>
    </source>
</reference>
<evidence type="ECO:0000313" key="5">
    <source>
        <dbReference type="Proteomes" id="UP000660247"/>
    </source>
</evidence>
<evidence type="ECO:0000256" key="1">
    <source>
        <dbReference type="ARBA" id="ARBA00022441"/>
    </source>
</evidence>
<dbReference type="InterPro" id="IPR017096">
    <property type="entry name" value="BTB-kelch_protein"/>
</dbReference>
<dbReference type="PANTHER" id="PTHR45632">
    <property type="entry name" value="LD33804P"/>
    <property type="match status" value="1"/>
</dbReference>
<dbReference type="InterPro" id="IPR000210">
    <property type="entry name" value="BTB/POZ_dom"/>
</dbReference>
<feature type="non-terminal residue" evidence="4">
    <location>
        <position position="579"/>
    </location>
</feature>
<evidence type="ECO:0000259" key="3">
    <source>
        <dbReference type="PROSITE" id="PS50097"/>
    </source>
</evidence>
<dbReference type="PANTHER" id="PTHR45632:SF3">
    <property type="entry name" value="KELCH-LIKE PROTEIN 32"/>
    <property type="match status" value="1"/>
</dbReference>
<dbReference type="EMBL" id="WEIS01023887">
    <property type="protein sequence ID" value="NWI64125.1"/>
    <property type="molecule type" value="Genomic_DNA"/>
</dbReference>
<dbReference type="SMART" id="SM00875">
    <property type="entry name" value="BACK"/>
    <property type="match status" value="1"/>
</dbReference>
<dbReference type="CDD" id="cd18450">
    <property type="entry name" value="BACK_KLHL10"/>
    <property type="match status" value="1"/>
</dbReference>
<dbReference type="PRINTS" id="PR00501">
    <property type="entry name" value="KELCHREPEAT"/>
</dbReference>
<dbReference type="FunFam" id="1.25.40.420:FF:000001">
    <property type="entry name" value="Kelch-like family member 12"/>
    <property type="match status" value="1"/>
</dbReference>
<dbReference type="InterPro" id="IPR011333">
    <property type="entry name" value="SKP1/BTB/POZ_sf"/>
</dbReference>
<dbReference type="AlphaFoldDB" id="A0A851D4B7"/>
<dbReference type="InterPro" id="IPR015915">
    <property type="entry name" value="Kelch-typ_b-propeller"/>
</dbReference>
<dbReference type="Pfam" id="PF00651">
    <property type="entry name" value="BTB"/>
    <property type="match status" value="1"/>
</dbReference>
<organism evidence="4 5">
    <name type="scientific">Todus mexicanus</name>
    <name type="common">Puerto Rican tody</name>
    <dbReference type="NCBI Taxonomy" id="135184"/>
    <lineage>
        <taxon>Eukaryota</taxon>
        <taxon>Metazoa</taxon>
        <taxon>Chordata</taxon>
        <taxon>Craniata</taxon>
        <taxon>Vertebrata</taxon>
        <taxon>Euteleostomi</taxon>
        <taxon>Archelosauria</taxon>
        <taxon>Archosauria</taxon>
        <taxon>Dinosauria</taxon>
        <taxon>Saurischia</taxon>
        <taxon>Theropoda</taxon>
        <taxon>Coelurosauria</taxon>
        <taxon>Aves</taxon>
        <taxon>Neognathae</taxon>
        <taxon>Neoaves</taxon>
        <taxon>Telluraves</taxon>
        <taxon>Coraciimorphae</taxon>
        <taxon>Coraciiformes</taxon>
        <taxon>Todidae</taxon>
        <taxon>Todus</taxon>
    </lineage>
</organism>
<dbReference type="PROSITE" id="PS50097">
    <property type="entry name" value="BTB"/>
    <property type="match status" value="1"/>
</dbReference>
<dbReference type="Pfam" id="PF07707">
    <property type="entry name" value="BACK"/>
    <property type="match status" value="1"/>
</dbReference>
<sequence length="579" mass="64897">GTHPQAPCHMDGSVSPVSCTIFNELRLAGEHCDATISVDGVEFDVHKIILCRCSNYFRALFSSRWNKKEKRVFKIHNTSPEMMRLVIEYAYTKALPVTADNVQNLLITADYLRVKGIIALCCEFLKSRLSPENCLSIWSFADTYRCPGLREAAQTFILQHFEEVTGVSTAFPELSVSDLKDIIGKDELNVRQEDAVFEAIVQWIAHDPQNRRQHIVGLLGKVRLARVRAEYLLNNIRTHEYVRDNEECKALILSALTEISNLNTHGPAYCDFRNPLSRPRLPHAVLFAIGGWSAESPTNAIETYDARADQWVNVTCEQEGPLAYHGAAYLKGFIYVIGGFDGTDCLSSVKRFDPLQKTWQEVGSMHSRRCYISVTVLNNIIYAMGGFDGHACLNTAERYEPETNQWTMISPMHERRSDASAATLQDKVYICGGFNGTERSITAEVYNTVTNQWAFIAPMGSRRGGVGVAAYGNEVYAVGGCDGVRRLRSVEAYNPAANTWRTVPSMLSPRSNFGIGVVEDLLFVVGGFNGFTMTFNAEYYDRNTDEWHDIHDMGMHRSALSCCVVPALPNVQEYVARRD</sequence>
<dbReference type="OrthoDB" id="191037at2759"/>
<dbReference type="Gene3D" id="3.30.710.10">
    <property type="entry name" value="Potassium Channel Kv1.1, Chain A"/>
    <property type="match status" value="1"/>
</dbReference>
<keyword evidence="2" id="KW-0677">Repeat</keyword>
<keyword evidence="5" id="KW-1185">Reference proteome</keyword>
<dbReference type="Gene3D" id="1.25.40.420">
    <property type="match status" value="1"/>
</dbReference>
<protein>
    <submittedName>
        <fullName evidence="4">KLH10 protein</fullName>
    </submittedName>
</protein>
<evidence type="ECO:0000313" key="4">
    <source>
        <dbReference type="EMBL" id="NWI64125.1"/>
    </source>
</evidence>
<proteinExistence type="predicted"/>
<evidence type="ECO:0000256" key="2">
    <source>
        <dbReference type="ARBA" id="ARBA00022737"/>
    </source>
</evidence>
<dbReference type="SUPFAM" id="SSF54695">
    <property type="entry name" value="POZ domain"/>
    <property type="match status" value="1"/>
</dbReference>
<keyword evidence="1" id="KW-0880">Kelch repeat</keyword>
<dbReference type="Pfam" id="PF24681">
    <property type="entry name" value="Kelch_KLHDC2_KLHL20_DRC7"/>
    <property type="match status" value="1"/>
</dbReference>
<dbReference type="Gene3D" id="2.120.10.80">
    <property type="entry name" value="Kelch-type beta propeller"/>
    <property type="match status" value="1"/>
</dbReference>
<dbReference type="SMART" id="SM00612">
    <property type="entry name" value="Kelch"/>
    <property type="match status" value="6"/>
</dbReference>
<dbReference type="InterPro" id="IPR006652">
    <property type="entry name" value="Kelch_1"/>
</dbReference>
<dbReference type="SUPFAM" id="SSF117281">
    <property type="entry name" value="Kelch motif"/>
    <property type="match status" value="1"/>
</dbReference>
<dbReference type="SMART" id="SM00225">
    <property type="entry name" value="BTB"/>
    <property type="match status" value="1"/>
</dbReference>
<dbReference type="PIRSF" id="PIRSF037037">
    <property type="entry name" value="Kelch-like_protein_gigaxonin"/>
    <property type="match status" value="1"/>
</dbReference>
<feature type="domain" description="BTB" evidence="3">
    <location>
        <begin position="32"/>
        <end position="99"/>
    </location>
</feature>
<dbReference type="InterPro" id="IPR011705">
    <property type="entry name" value="BACK"/>
</dbReference>
<dbReference type="Pfam" id="PF01344">
    <property type="entry name" value="Kelch_1"/>
    <property type="match status" value="2"/>
</dbReference>
<accession>A0A851D4B7</accession>
<comment type="caution">
    <text evidence="4">The sequence shown here is derived from an EMBL/GenBank/DDBJ whole genome shotgun (WGS) entry which is preliminary data.</text>
</comment>
<gene>
    <name evidence="4" type="primary">Klhl10_0</name>
    <name evidence="4" type="ORF">TODMEX_R05024</name>
</gene>